<dbReference type="EMBL" id="CAJOAY010000362">
    <property type="protein sequence ID" value="CAF3643758.1"/>
    <property type="molecule type" value="Genomic_DNA"/>
</dbReference>
<evidence type="ECO:0000313" key="2">
    <source>
        <dbReference type="EMBL" id="CAF3643758.1"/>
    </source>
</evidence>
<dbReference type="AlphaFoldDB" id="A0A818QN25"/>
<name>A0A818QN25_9BILA</name>
<dbReference type="Proteomes" id="UP000663881">
    <property type="component" value="Unassembled WGS sequence"/>
</dbReference>
<keyword evidence="1" id="KW-0175">Coiled coil</keyword>
<sequence length="123" mass="13241">MIILVATLSDLPINRQPPPKRDWRPYINSLKAQVEECEVRVAQLKAKAKADETYARAVAPGAPLEAQEDAAEALADAAEALADAKVIWVDAMEAWAAAVEAWAAEVDAWADESEMDPAAWLGG</sequence>
<accession>A0A818QN25</accession>
<reference evidence="2" key="1">
    <citation type="submission" date="2021-02" db="EMBL/GenBank/DDBJ databases">
        <authorList>
            <person name="Nowell W R."/>
        </authorList>
    </citation>
    <scope>NUCLEOTIDE SEQUENCE</scope>
</reference>
<comment type="caution">
    <text evidence="2">The sequence shown here is derived from an EMBL/GenBank/DDBJ whole genome shotgun (WGS) entry which is preliminary data.</text>
</comment>
<gene>
    <name evidence="2" type="ORF">OKA104_LOCUS8802</name>
</gene>
<proteinExistence type="predicted"/>
<protein>
    <submittedName>
        <fullName evidence="2">Uncharacterized protein</fullName>
    </submittedName>
</protein>
<evidence type="ECO:0000313" key="3">
    <source>
        <dbReference type="Proteomes" id="UP000663881"/>
    </source>
</evidence>
<evidence type="ECO:0000256" key="1">
    <source>
        <dbReference type="SAM" id="Coils"/>
    </source>
</evidence>
<organism evidence="2 3">
    <name type="scientific">Adineta steineri</name>
    <dbReference type="NCBI Taxonomy" id="433720"/>
    <lineage>
        <taxon>Eukaryota</taxon>
        <taxon>Metazoa</taxon>
        <taxon>Spiralia</taxon>
        <taxon>Gnathifera</taxon>
        <taxon>Rotifera</taxon>
        <taxon>Eurotatoria</taxon>
        <taxon>Bdelloidea</taxon>
        <taxon>Adinetida</taxon>
        <taxon>Adinetidae</taxon>
        <taxon>Adineta</taxon>
    </lineage>
</organism>
<feature type="coiled-coil region" evidence="1">
    <location>
        <begin position="27"/>
        <end position="84"/>
    </location>
</feature>